<keyword evidence="1" id="KW-0732">Signal</keyword>
<dbReference type="Proteomes" id="UP000266673">
    <property type="component" value="Unassembled WGS sequence"/>
</dbReference>
<accession>A0A397V9K1</accession>
<sequence length="120" mass="14475">MYLVVLLTYFANQLSGLPEHNRRYTICLNSKKQFTKRRTRGSTRYTICLNSKKQFTKRRTRGSTILYIAIYKRYMSEFQKRSTKRRQEALLLLRQVLDLVVFLYKNQYAKLIYCIADLDQ</sequence>
<evidence type="ECO:0000313" key="3">
    <source>
        <dbReference type="Proteomes" id="UP000266673"/>
    </source>
</evidence>
<dbReference type="EMBL" id="QKWP01000494">
    <property type="protein sequence ID" value="RIB19120.1"/>
    <property type="molecule type" value="Genomic_DNA"/>
</dbReference>
<proteinExistence type="predicted"/>
<feature type="signal peptide" evidence="1">
    <location>
        <begin position="1"/>
        <end position="16"/>
    </location>
</feature>
<dbReference type="AlphaFoldDB" id="A0A397V9K1"/>
<reference evidence="2 3" key="1">
    <citation type="submission" date="2018-06" db="EMBL/GenBank/DDBJ databases">
        <title>Comparative genomics reveals the genomic features of Rhizophagus irregularis, R. cerebriforme, R. diaphanum and Gigaspora rosea, and their symbiotic lifestyle signature.</title>
        <authorList>
            <person name="Morin E."/>
            <person name="San Clemente H."/>
            <person name="Chen E.C.H."/>
            <person name="De La Providencia I."/>
            <person name="Hainaut M."/>
            <person name="Kuo A."/>
            <person name="Kohler A."/>
            <person name="Murat C."/>
            <person name="Tang N."/>
            <person name="Roy S."/>
            <person name="Loubradou J."/>
            <person name="Henrissat B."/>
            <person name="Grigoriev I.V."/>
            <person name="Corradi N."/>
            <person name="Roux C."/>
            <person name="Martin F.M."/>
        </authorList>
    </citation>
    <scope>NUCLEOTIDE SEQUENCE [LARGE SCALE GENOMIC DNA]</scope>
    <source>
        <strain evidence="2 3">DAOM 194757</strain>
    </source>
</reference>
<feature type="chain" id="PRO_5017423686" evidence="1">
    <location>
        <begin position="17"/>
        <end position="120"/>
    </location>
</feature>
<organism evidence="2 3">
    <name type="scientific">Gigaspora rosea</name>
    <dbReference type="NCBI Taxonomy" id="44941"/>
    <lineage>
        <taxon>Eukaryota</taxon>
        <taxon>Fungi</taxon>
        <taxon>Fungi incertae sedis</taxon>
        <taxon>Mucoromycota</taxon>
        <taxon>Glomeromycotina</taxon>
        <taxon>Glomeromycetes</taxon>
        <taxon>Diversisporales</taxon>
        <taxon>Gigasporaceae</taxon>
        <taxon>Gigaspora</taxon>
    </lineage>
</organism>
<evidence type="ECO:0000313" key="2">
    <source>
        <dbReference type="EMBL" id="RIB19120.1"/>
    </source>
</evidence>
<evidence type="ECO:0000256" key="1">
    <source>
        <dbReference type="SAM" id="SignalP"/>
    </source>
</evidence>
<keyword evidence="3" id="KW-1185">Reference proteome</keyword>
<protein>
    <submittedName>
        <fullName evidence="2">Uncharacterized protein</fullName>
    </submittedName>
</protein>
<name>A0A397V9K1_9GLOM</name>
<gene>
    <name evidence="2" type="ORF">C2G38_2036311</name>
</gene>
<comment type="caution">
    <text evidence="2">The sequence shown here is derived from an EMBL/GenBank/DDBJ whole genome shotgun (WGS) entry which is preliminary data.</text>
</comment>